<evidence type="ECO:0000256" key="4">
    <source>
        <dbReference type="ARBA" id="ARBA00022630"/>
    </source>
</evidence>
<evidence type="ECO:0000256" key="6">
    <source>
        <dbReference type="ARBA" id="ARBA00022679"/>
    </source>
</evidence>
<dbReference type="Pfam" id="PF07536">
    <property type="entry name" value="HWE_HK"/>
    <property type="match status" value="1"/>
</dbReference>
<dbReference type="Gene3D" id="3.30.565.10">
    <property type="entry name" value="Histidine kinase-like ATPase, C-terminal domain"/>
    <property type="match status" value="1"/>
</dbReference>
<evidence type="ECO:0000313" key="15">
    <source>
        <dbReference type="Proteomes" id="UP000198925"/>
    </source>
</evidence>
<keyword evidence="15" id="KW-1185">Reference proteome</keyword>
<dbReference type="InterPro" id="IPR036890">
    <property type="entry name" value="HATPase_C_sf"/>
</dbReference>
<dbReference type="GO" id="GO:0005524">
    <property type="term" value="F:ATP binding"/>
    <property type="evidence" value="ECO:0007669"/>
    <property type="project" value="UniProtKB-KW"/>
</dbReference>
<evidence type="ECO:0000313" key="14">
    <source>
        <dbReference type="EMBL" id="SDE00444.1"/>
    </source>
</evidence>
<dbReference type="InterPro" id="IPR000014">
    <property type="entry name" value="PAS"/>
</dbReference>
<dbReference type="GO" id="GO:0004673">
    <property type="term" value="F:protein histidine kinase activity"/>
    <property type="evidence" value="ECO:0007669"/>
    <property type="project" value="UniProtKB-EC"/>
</dbReference>
<dbReference type="Proteomes" id="UP000198925">
    <property type="component" value="Unassembled WGS sequence"/>
</dbReference>
<gene>
    <name evidence="14" type="ORF">SAMN04487779_101651</name>
</gene>
<evidence type="ECO:0000259" key="13">
    <source>
        <dbReference type="PROSITE" id="PS50113"/>
    </source>
</evidence>
<dbReference type="RefSeq" id="WP_143018223.1">
    <property type="nucleotide sequence ID" value="NZ_FMXZ01000002.1"/>
</dbReference>
<sequence>MAEPRIGLPAAPREMRTLIQARDWSATPLGPAEAWPQSLRTTVEILLAHSIPMVALWGEDLVQIYNDGYRVLMGDKHPAGLGQPNRDCWPEIWHINEPIFRRVRHGETLTFEDRLDPIARHGSSGEAWFRPIYSPLRDEAGAIAGVLVTIVETTARMKARAAREESERRLGGMVAASGLSSDFRALFEAAPAPFLVVAPPDLQIVAANDAYLRATMTDRATLLGRMVFDAFPDDPVDPDRSGVANLRASFERVIATRGTDVMPVQRYPIRRPAELGGGFEERWWAPVNSPVLGHDGEIVFIIHRVEDVTAQIRAKAAQRRSEERFRLIVENTHDYAIFTTDAEDRIDAWFPGAARVFGWSAEEAIGQPSAILFTPEDREQGVPETEAEVARRDGVTPNARWYMRKDGARIVIEGSTRALRGPDGALQGFIKIGQDVTERRASEERQRLLMREVDHRAKNALAVVQTVLRLTRADDMPSLVRAIEGRVAALARAQTLLADQRWHGADLRIVLLGELAPFLVGQRADLSGPEVFLPAAMAQPMAMAVHELATNALKHGALSVPEGRIAVAWSLTGISPGVLRLRWSEAGGPPVIGTPRRRGFGSRVLEGTVRNQLGGGVTLHWERSGLICEVEVPLRRGG</sequence>
<dbReference type="InterPro" id="IPR000700">
    <property type="entry name" value="PAS-assoc_C"/>
</dbReference>
<keyword evidence="6" id="KW-0808">Transferase</keyword>
<dbReference type="PANTHER" id="PTHR41523:SF8">
    <property type="entry name" value="ETHYLENE RESPONSE SENSOR PROTEIN"/>
    <property type="match status" value="1"/>
</dbReference>
<feature type="domain" description="PAS" evidence="12">
    <location>
        <begin position="321"/>
        <end position="379"/>
    </location>
</feature>
<evidence type="ECO:0000256" key="1">
    <source>
        <dbReference type="ARBA" id="ARBA00000085"/>
    </source>
</evidence>
<dbReference type="AlphaFoldDB" id="A0A1G6ZCM5"/>
<dbReference type="SMART" id="SM00911">
    <property type="entry name" value="HWE_HK"/>
    <property type="match status" value="1"/>
</dbReference>
<evidence type="ECO:0000256" key="7">
    <source>
        <dbReference type="ARBA" id="ARBA00022737"/>
    </source>
</evidence>
<keyword evidence="10" id="KW-0067">ATP-binding</keyword>
<dbReference type="Pfam" id="PF08448">
    <property type="entry name" value="PAS_4"/>
    <property type="match status" value="1"/>
</dbReference>
<dbReference type="InterPro" id="IPR013767">
    <property type="entry name" value="PAS_fold"/>
</dbReference>
<name>A0A1G6ZCM5_9PROT</name>
<dbReference type="PANTHER" id="PTHR41523">
    <property type="entry name" value="TWO-COMPONENT SYSTEM SENSOR PROTEIN"/>
    <property type="match status" value="1"/>
</dbReference>
<dbReference type="InterPro" id="IPR011102">
    <property type="entry name" value="Sig_transdc_His_kinase_HWE"/>
</dbReference>
<keyword evidence="11" id="KW-0843">Virulence</keyword>
<dbReference type="InterPro" id="IPR035965">
    <property type="entry name" value="PAS-like_dom_sf"/>
</dbReference>
<evidence type="ECO:0000256" key="5">
    <source>
        <dbReference type="ARBA" id="ARBA00022643"/>
    </source>
</evidence>
<organism evidence="14 15">
    <name type="scientific">Belnapia rosea</name>
    <dbReference type="NCBI Taxonomy" id="938405"/>
    <lineage>
        <taxon>Bacteria</taxon>
        <taxon>Pseudomonadati</taxon>
        <taxon>Pseudomonadota</taxon>
        <taxon>Alphaproteobacteria</taxon>
        <taxon>Acetobacterales</taxon>
        <taxon>Roseomonadaceae</taxon>
        <taxon>Belnapia</taxon>
    </lineage>
</organism>
<dbReference type="PROSITE" id="PS50112">
    <property type="entry name" value="PAS"/>
    <property type="match status" value="1"/>
</dbReference>
<evidence type="ECO:0000259" key="12">
    <source>
        <dbReference type="PROSITE" id="PS50112"/>
    </source>
</evidence>
<dbReference type="NCBIfam" id="TIGR00229">
    <property type="entry name" value="sensory_box"/>
    <property type="match status" value="1"/>
</dbReference>
<dbReference type="InterPro" id="IPR013656">
    <property type="entry name" value="PAS_4"/>
</dbReference>
<keyword evidence="7" id="KW-0677">Repeat</keyword>
<comment type="catalytic activity">
    <reaction evidence="1">
        <text>ATP + protein L-histidine = ADP + protein N-phospho-L-histidine.</text>
        <dbReference type="EC" id="2.7.13.3"/>
    </reaction>
</comment>
<keyword evidence="9" id="KW-0418">Kinase</keyword>
<evidence type="ECO:0000256" key="10">
    <source>
        <dbReference type="ARBA" id="ARBA00022840"/>
    </source>
</evidence>
<dbReference type="Gene3D" id="3.30.450.20">
    <property type="entry name" value="PAS domain"/>
    <property type="match status" value="3"/>
</dbReference>
<dbReference type="EMBL" id="FMZX01000016">
    <property type="protein sequence ID" value="SDE00444.1"/>
    <property type="molecule type" value="Genomic_DNA"/>
</dbReference>
<evidence type="ECO:0000256" key="2">
    <source>
        <dbReference type="ARBA" id="ARBA00012438"/>
    </source>
</evidence>
<dbReference type="PROSITE" id="PS50113">
    <property type="entry name" value="PAC"/>
    <property type="match status" value="1"/>
</dbReference>
<dbReference type="CDD" id="cd00130">
    <property type="entry name" value="PAS"/>
    <property type="match status" value="1"/>
</dbReference>
<evidence type="ECO:0000256" key="9">
    <source>
        <dbReference type="ARBA" id="ARBA00022777"/>
    </source>
</evidence>
<keyword evidence="3" id="KW-0597">Phosphoprotein</keyword>
<keyword evidence="4" id="KW-0285">Flavoprotein</keyword>
<dbReference type="Pfam" id="PF00989">
    <property type="entry name" value="PAS"/>
    <property type="match status" value="1"/>
</dbReference>
<dbReference type="STRING" id="938405.SAMN02927895_01245"/>
<dbReference type="SMART" id="SM00091">
    <property type="entry name" value="PAS"/>
    <property type="match status" value="2"/>
</dbReference>
<evidence type="ECO:0000256" key="11">
    <source>
        <dbReference type="ARBA" id="ARBA00023026"/>
    </source>
</evidence>
<evidence type="ECO:0000256" key="8">
    <source>
        <dbReference type="ARBA" id="ARBA00022741"/>
    </source>
</evidence>
<dbReference type="OrthoDB" id="5287260at2"/>
<reference evidence="14 15" key="1">
    <citation type="submission" date="2016-10" db="EMBL/GenBank/DDBJ databases">
        <authorList>
            <person name="de Groot N.N."/>
        </authorList>
    </citation>
    <scope>NUCLEOTIDE SEQUENCE [LARGE SCALE GENOMIC DNA]</scope>
    <source>
        <strain evidence="14 15">CPCC 100156</strain>
    </source>
</reference>
<dbReference type="SUPFAM" id="SSF55785">
    <property type="entry name" value="PYP-like sensor domain (PAS domain)"/>
    <property type="match status" value="3"/>
</dbReference>
<keyword evidence="8" id="KW-0547">Nucleotide-binding</keyword>
<accession>A0A1G6ZCM5</accession>
<evidence type="ECO:0000256" key="3">
    <source>
        <dbReference type="ARBA" id="ARBA00022553"/>
    </source>
</evidence>
<protein>
    <recommendedName>
        <fullName evidence="2">histidine kinase</fullName>
        <ecNumber evidence="2">2.7.13.3</ecNumber>
    </recommendedName>
</protein>
<feature type="domain" description="PAC" evidence="13">
    <location>
        <begin position="396"/>
        <end position="448"/>
    </location>
</feature>
<dbReference type="EC" id="2.7.13.3" evidence="2"/>
<keyword evidence="5" id="KW-0288">FMN</keyword>
<proteinExistence type="predicted"/>